<feature type="transmembrane region" description="Helical" evidence="7">
    <location>
        <begin position="536"/>
        <end position="556"/>
    </location>
</feature>
<protein>
    <recommendedName>
        <fullName evidence="7">XK-related protein</fullName>
    </recommendedName>
</protein>
<evidence type="ECO:0000256" key="8">
    <source>
        <dbReference type="SAM" id="MobiDB-lite"/>
    </source>
</evidence>
<proteinExistence type="inferred from homology"/>
<dbReference type="InterPro" id="IPR018629">
    <property type="entry name" value="XK-rel"/>
</dbReference>
<dbReference type="GO" id="GO:0005886">
    <property type="term" value="C:plasma membrane"/>
    <property type="evidence" value="ECO:0007669"/>
    <property type="project" value="UniProtKB-SubCell"/>
</dbReference>
<feature type="transmembrane region" description="Helical" evidence="7">
    <location>
        <begin position="481"/>
        <end position="500"/>
    </location>
</feature>
<evidence type="ECO:0000256" key="7">
    <source>
        <dbReference type="RuleBase" id="RU910716"/>
    </source>
</evidence>
<dbReference type="EMBL" id="JACVVK020000009">
    <property type="protein sequence ID" value="KAK7505716.1"/>
    <property type="molecule type" value="Genomic_DNA"/>
</dbReference>
<sequence length="617" mass="69179">MSDTSMPDSDRQQPTDSGDAGITLEEVTPSATAEDADRQQPADSGEAEMMMVLEKVTTCATTEDVDRQQPPDSGETDIVLEVTTPPATAEDADRQQPAGSDEAVIILEEVTQSTTAEDADRQQLPDSSEAVIMLEEVTPSATAEDADRQQLPDSSETDILLEVTTPSDTAENADRQQPPHSGEAVIMLEEVTTSATAEDADTHQPPGSAETEILLEEVTPSAAAEIKSAEDTQSVSSTCLRTCGTWKPCMLAKSLWGNIYDKKKHNVDFTRLEFVLGVVSIIIYFVDMGTDVWLAVEYFQGGEWIYGGLTTAFIVAAYVPLLIIALNSYRMYDEIQSRLWWVCKLVLVILGLSPVVATLECMYYGWRGRTRPDDALMYNPFLPAFLRLLESFLEAAPQLCFQLYIIFKEKPEDDTFAAVLRSVTVLSSSVSLALSAVIYRKHNSSVDKWTIRCHVLYFLWRVCETGGRVLCIALFASMLEYWLSVVLGPHFLIMVAWAVWASHDRSITNTLLGICWGYTMLFFVPFHSNPSRYVYLLYYVIFYTENFLMLGLWAGMTSDRDAWFYIPGIVVVVVFFLLHVVMLFLYYKVAHPKASEIKYRKGWDWDSVRGSLKYFSE</sequence>
<keyword evidence="6 7" id="KW-0472">Membrane</keyword>
<dbReference type="Proteomes" id="UP001519460">
    <property type="component" value="Unassembled WGS sequence"/>
</dbReference>
<organism evidence="9 10">
    <name type="scientific">Batillaria attramentaria</name>
    <dbReference type="NCBI Taxonomy" id="370345"/>
    <lineage>
        <taxon>Eukaryota</taxon>
        <taxon>Metazoa</taxon>
        <taxon>Spiralia</taxon>
        <taxon>Lophotrochozoa</taxon>
        <taxon>Mollusca</taxon>
        <taxon>Gastropoda</taxon>
        <taxon>Caenogastropoda</taxon>
        <taxon>Sorbeoconcha</taxon>
        <taxon>Cerithioidea</taxon>
        <taxon>Batillariidae</taxon>
        <taxon>Batillaria</taxon>
    </lineage>
</organism>
<dbReference type="AlphaFoldDB" id="A0ABD0M2I8"/>
<feature type="region of interest" description="Disordered" evidence="8">
    <location>
        <begin position="138"/>
        <end position="158"/>
    </location>
</feature>
<keyword evidence="5 7" id="KW-1133">Transmembrane helix</keyword>
<dbReference type="InterPro" id="IPR050895">
    <property type="entry name" value="XK-related_scramblase"/>
</dbReference>
<dbReference type="PANTHER" id="PTHR16024:SF6">
    <property type="entry name" value="XK-RELATED PROTEIN"/>
    <property type="match status" value="1"/>
</dbReference>
<feature type="transmembrane region" description="Helical" evidence="7">
    <location>
        <begin position="419"/>
        <end position="438"/>
    </location>
</feature>
<evidence type="ECO:0000313" key="10">
    <source>
        <dbReference type="Proteomes" id="UP001519460"/>
    </source>
</evidence>
<feature type="transmembrane region" description="Helical" evidence="7">
    <location>
        <begin position="269"/>
        <end position="286"/>
    </location>
</feature>
<feature type="transmembrane region" description="Helical" evidence="7">
    <location>
        <begin position="306"/>
        <end position="327"/>
    </location>
</feature>
<evidence type="ECO:0000256" key="2">
    <source>
        <dbReference type="ARBA" id="ARBA00008789"/>
    </source>
</evidence>
<comment type="caution">
    <text evidence="9">The sequence shown here is derived from an EMBL/GenBank/DDBJ whole genome shotgun (WGS) entry which is preliminary data.</text>
</comment>
<dbReference type="PANTHER" id="PTHR16024">
    <property type="entry name" value="XK-RELATED PROTEIN"/>
    <property type="match status" value="1"/>
</dbReference>
<feature type="region of interest" description="Disordered" evidence="8">
    <location>
        <begin position="1"/>
        <end position="102"/>
    </location>
</feature>
<keyword evidence="4 7" id="KW-0812">Transmembrane</keyword>
<feature type="transmembrane region" description="Helical" evidence="7">
    <location>
        <begin position="562"/>
        <end position="587"/>
    </location>
</feature>
<evidence type="ECO:0000256" key="3">
    <source>
        <dbReference type="ARBA" id="ARBA00022475"/>
    </source>
</evidence>
<feature type="region of interest" description="Disordered" evidence="8">
    <location>
        <begin position="111"/>
        <end position="130"/>
    </location>
</feature>
<feature type="transmembrane region" description="Helical" evidence="7">
    <location>
        <begin position="506"/>
        <end position="524"/>
    </location>
</feature>
<feature type="transmembrane region" description="Helical" evidence="7">
    <location>
        <begin position="339"/>
        <end position="365"/>
    </location>
</feature>
<dbReference type="Pfam" id="PF09815">
    <property type="entry name" value="XK-related"/>
    <property type="match status" value="1"/>
</dbReference>
<name>A0ABD0M2I8_9CAEN</name>
<evidence type="ECO:0000256" key="4">
    <source>
        <dbReference type="ARBA" id="ARBA00022692"/>
    </source>
</evidence>
<reference evidence="9 10" key="1">
    <citation type="journal article" date="2023" name="Sci. Data">
        <title>Genome assembly of the Korean intertidal mud-creeper Batillaria attramentaria.</title>
        <authorList>
            <person name="Patra A.K."/>
            <person name="Ho P.T."/>
            <person name="Jun S."/>
            <person name="Lee S.J."/>
            <person name="Kim Y."/>
            <person name="Won Y.J."/>
        </authorList>
    </citation>
    <scope>NUCLEOTIDE SEQUENCE [LARGE SCALE GENOMIC DNA]</scope>
    <source>
        <strain evidence="9">Wonlab-2016</strain>
    </source>
</reference>
<comment type="similarity">
    <text evidence="2 7">Belongs to the XK family.</text>
</comment>
<gene>
    <name evidence="9" type="ORF">BaRGS_00002987</name>
</gene>
<evidence type="ECO:0000313" key="9">
    <source>
        <dbReference type="EMBL" id="KAK7505716.1"/>
    </source>
</evidence>
<comment type="subcellular location">
    <subcellularLocation>
        <location evidence="1">Cell membrane</location>
        <topology evidence="1">Multi-pass membrane protein</topology>
    </subcellularLocation>
    <subcellularLocation>
        <location evidence="7">Membrane</location>
        <topology evidence="7">Multi-pass membrane protein</topology>
    </subcellularLocation>
</comment>
<accession>A0ABD0M2I8</accession>
<evidence type="ECO:0000256" key="6">
    <source>
        <dbReference type="ARBA" id="ARBA00023136"/>
    </source>
</evidence>
<evidence type="ECO:0000256" key="1">
    <source>
        <dbReference type="ARBA" id="ARBA00004651"/>
    </source>
</evidence>
<keyword evidence="10" id="KW-1185">Reference proteome</keyword>
<evidence type="ECO:0000256" key="5">
    <source>
        <dbReference type="ARBA" id="ARBA00022989"/>
    </source>
</evidence>
<keyword evidence="3" id="KW-1003">Cell membrane</keyword>